<keyword evidence="6" id="KW-0479">Metal-binding</keyword>
<dbReference type="InterPro" id="IPR036895">
    <property type="entry name" value="Uracil-DNA_glycosylase-like_sf"/>
</dbReference>
<evidence type="ECO:0000256" key="10">
    <source>
        <dbReference type="ARBA" id="ARBA00023014"/>
    </source>
</evidence>
<keyword evidence="5" id="KW-0004">4Fe-4S</keyword>
<evidence type="ECO:0000256" key="8">
    <source>
        <dbReference type="ARBA" id="ARBA00022801"/>
    </source>
</evidence>
<keyword evidence="8 14" id="KW-0378">Hydrolase</keyword>
<dbReference type="EMBL" id="UOFU01000318">
    <property type="protein sequence ID" value="VAX03303.1"/>
    <property type="molecule type" value="Genomic_DNA"/>
</dbReference>
<protein>
    <recommendedName>
        <fullName evidence="4">Type-4 uracil-DNA glycosylase</fullName>
        <ecNumber evidence="3">3.2.2.27</ecNumber>
    </recommendedName>
</protein>
<evidence type="ECO:0000256" key="11">
    <source>
        <dbReference type="ARBA" id="ARBA00023204"/>
    </source>
</evidence>
<dbReference type="GO" id="GO:0004844">
    <property type="term" value="F:uracil DNA N-glycosylase activity"/>
    <property type="evidence" value="ECO:0007669"/>
    <property type="project" value="UniProtKB-EC"/>
</dbReference>
<dbReference type="Pfam" id="PF03167">
    <property type="entry name" value="UDG"/>
    <property type="match status" value="1"/>
</dbReference>
<feature type="compositionally biased region" description="Basic and acidic residues" evidence="12">
    <location>
        <begin position="45"/>
        <end position="54"/>
    </location>
</feature>
<evidence type="ECO:0000259" key="13">
    <source>
        <dbReference type="SMART" id="SM00986"/>
    </source>
</evidence>
<evidence type="ECO:0000256" key="7">
    <source>
        <dbReference type="ARBA" id="ARBA00022763"/>
    </source>
</evidence>
<evidence type="ECO:0000256" key="6">
    <source>
        <dbReference type="ARBA" id="ARBA00022723"/>
    </source>
</evidence>
<keyword evidence="11" id="KW-0234">DNA repair</keyword>
<comment type="catalytic activity">
    <reaction evidence="1">
        <text>Hydrolyzes single-stranded DNA or mismatched double-stranded DNA and polynucleotides, releasing free uracil.</text>
        <dbReference type="EC" id="3.2.2.27"/>
    </reaction>
</comment>
<evidence type="ECO:0000256" key="1">
    <source>
        <dbReference type="ARBA" id="ARBA00001400"/>
    </source>
</evidence>
<dbReference type="InterPro" id="IPR005273">
    <property type="entry name" value="Ura-DNA_glyco_family4"/>
</dbReference>
<feature type="region of interest" description="Disordered" evidence="12">
    <location>
        <begin position="21"/>
        <end position="107"/>
    </location>
</feature>
<keyword evidence="14" id="KW-0326">Glycosidase</keyword>
<dbReference type="InterPro" id="IPR051536">
    <property type="entry name" value="UDG_Type-4/5"/>
</dbReference>
<dbReference type="InterPro" id="IPR005122">
    <property type="entry name" value="Uracil-DNA_glycosylase-like"/>
</dbReference>
<sequence>MSDVAQRRAYLQAMGIQAWVRRDEDSSRAASKTAQDAVLLATDGETPKSDEEVMVRGVKPQASAARETATPEACADGQPVSVEPPAQDVRAKPPVTPRGEIPVTTSSGTDISGLDWDALQAAVARCTACGLYATRTQTVFGAGNRMADWMIVGEAPGADEDRQGEPFVGRAGQLLNNMLRAIGLPREQVYIANVIKCRPPNNRNPHVDEVSQCLGYLQRQIARVKPRLILVVGRVAAHGLLKVDTPLGRLRGQVYRFCDTPVVVTYHPAYLLRTPRDKAKSWDDLRFARRLVEGHDGGSGQT</sequence>
<dbReference type="AlphaFoldDB" id="A0A3B1ATY1"/>
<dbReference type="PANTHER" id="PTHR33693">
    <property type="entry name" value="TYPE-5 URACIL-DNA GLYCOSYLASE"/>
    <property type="match status" value="1"/>
</dbReference>
<dbReference type="SUPFAM" id="SSF52141">
    <property type="entry name" value="Uracil-DNA glycosylase-like"/>
    <property type="match status" value="1"/>
</dbReference>
<organism evidence="14">
    <name type="scientific">hydrothermal vent metagenome</name>
    <dbReference type="NCBI Taxonomy" id="652676"/>
    <lineage>
        <taxon>unclassified sequences</taxon>
        <taxon>metagenomes</taxon>
        <taxon>ecological metagenomes</taxon>
    </lineage>
</organism>
<accession>A0A3B1ATY1</accession>
<evidence type="ECO:0000256" key="5">
    <source>
        <dbReference type="ARBA" id="ARBA00022485"/>
    </source>
</evidence>
<feature type="domain" description="Uracil-DNA glycosylase-like" evidence="13">
    <location>
        <begin position="140"/>
        <end position="286"/>
    </location>
</feature>
<evidence type="ECO:0000256" key="4">
    <source>
        <dbReference type="ARBA" id="ARBA00019403"/>
    </source>
</evidence>
<evidence type="ECO:0000256" key="12">
    <source>
        <dbReference type="SAM" id="MobiDB-lite"/>
    </source>
</evidence>
<proteinExistence type="inferred from homology"/>
<dbReference type="CDD" id="cd10030">
    <property type="entry name" value="UDG-F4_TTUDGA_SPO1dp_like"/>
    <property type="match status" value="1"/>
</dbReference>
<evidence type="ECO:0000256" key="3">
    <source>
        <dbReference type="ARBA" id="ARBA00012030"/>
    </source>
</evidence>
<dbReference type="GO" id="GO:0006281">
    <property type="term" value="P:DNA repair"/>
    <property type="evidence" value="ECO:0007669"/>
    <property type="project" value="UniProtKB-KW"/>
</dbReference>
<evidence type="ECO:0000256" key="9">
    <source>
        <dbReference type="ARBA" id="ARBA00023004"/>
    </source>
</evidence>
<dbReference type="EC" id="3.2.2.27" evidence="3"/>
<gene>
    <name evidence="14" type="ORF">MNBD_GAMMA20-423</name>
</gene>
<reference evidence="14" key="1">
    <citation type="submission" date="2018-06" db="EMBL/GenBank/DDBJ databases">
        <authorList>
            <person name="Zhirakovskaya E."/>
        </authorList>
    </citation>
    <scope>NUCLEOTIDE SEQUENCE</scope>
</reference>
<dbReference type="PANTHER" id="PTHR33693:SF1">
    <property type="entry name" value="TYPE-4 URACIL-DNA GLYCOSYLASE"/>
    <property type="match status" value="1"/>
</dbReference>
<dbReference type="NCBIfam" id="TIGR00758">
    <property type="entry name" value="UDG_fam4"/>
    <property type="match status" value="1"/>
</dbReference>
<evidence type="ECO:0000313" key="14">
    <source>
        <dbReference type="EMBL" id="VAX03303.1"/>
    </source>
</evidence>
<dbReference type="SMART" id="SM00986">
    <property type="entry name" value="UDG"/>
    <property type="match status" value="1"/>
</dbReference>
<keyword evidence="7" id="KW-0227">DNA damage</keyword>
<comment type="similarity">
    <text evidence="2">Belongs to the uracil-DNA glycosylase (UDG) superfamily. Type 4 (UDGa) family.</text>
</comment>
<dbReference type="GO" id="GO:0051539">
    <property type="term" value="F:4 iron, 4 sulfur cluster binding"/>
    <property type="evidence" value="ECO:0007669"/>
    <property type="project" value="UniProtKB-KW"/>
</dbReference>
<name>A0A3B1ATY1_9ZZZZ</name>
<keyword evidence="10" id="KW-0411">Iron-sulfur</keyword>
<dbReference type="SMART" id="SM00987">
    <property type="entry name" value="UreE_C"/>
    <property type="match status" value="1"/>
</dbReference>
<evidence type="ECO:0000256" key="2">
    <source>
        <dbReference type="ARBA" id="ARBA00006521"/>
    </source>
</evidence>
<keyword evidence="9" id="KW-0408">Iron</keyword>
<dbReference type="Gene3D" id="3.40.470.10">
    <property type="entry name" value="Uracil-DNA glycosylase-like domain"/>
    <property type="match status" value="1"/>
</dbReference>
<dbReference type="GO" id="GO:0046872">
    <property type="term" value="F:metal ion binding"/>
    <property type="evidence" value="ECO:0007669"/>
    <property type="project" value="UniProtKB-KW"/>
</dbReference>